<dbReference type="InterPro" id="IPR047057">
    <property type="entry name" value="MerR_fam"/>
</dbReference>
<protein>
    <submittedName>
        <fullName evidence="4">MerR family DNA-binding transcriptional regulator</fullName>
    </submittedName>
</protein>
<reference evidence="4 5" key="1">
    <citation type="submission" date="2023-01" db="EMBL/GenBank/DDBJ databases">
        <title>Characterization of estradiol degrading bacteria Microbacterium sp. MZT7 and reveal degrading genes through genome analysis.</title>
        <authorList>
            <person name="Hao P."/>
            <person name="Gao Y."/>
        </authorList>
    </citation>
    <scope>NUCLEOTIDE SEQUENCE [LARGE SCALE GENOMIC DNA]</scope>
    <source>
        <strain evidence="4 5">MZT7</strain>
    </source>
</reference>
<dbReference type="EMBL" id="CP082781">
    <property type="protein sequence ID" value="UGS27781.1"/>
    <property type="molecule type" value="Genomic_DNA"/>
</dbReference>
<dbReference type="PANTHER" id="PTHR30204:SF93">
    <property type="entry name" value="HTH MERR-TYPE DOMAIN-CONTAINING PROTEIN"/>
    <property type="match status" value="1"/>
</dbReference>
<dbReference type="InterPro" id="IPR000551">
    <property type="entry name" value="MerR-type_HTH_dom"/>
</dbReference>
<dbReference type="PANTHER" id="PTHR30204">
    <property type="entry name" value="REDOX-CYCLING DRUG-SENSING TRANSCRIPTIONAL ACTIVATOR SOXR"/>
    <property type="match status" value="1"/>
</dbReference>
<feature type="domain" description="HTH merR-type" evidence="3">
    <location>
        <begin position="1"/>
        <end position="69"/>
    </location>
</feature>
<evidence type="ECO:0000256" key="2">
    <source>
        <dbReference type="SAM" id="MobiDB-lite"/>
    </source>
</evidence>
<evidence type="ECO:0000256" key="1">
    <source>
        <dbReference type="ARBA" id="ARBA00023125"/>
    </source>
</evidence>
<dbReference type="InterPro" id="IPR016024">
    <property type="entry name" value="ARM-type_fold"/>
</dbReference>
<evidence type="ECO:0000313" key="5">
    <source>
        <dbReference type="Proteomes" id="UP001199642"/>
    </source>
</evidence>
<dbReference type="InterPro" id="IPR009061">
    <property type="entry name" value="DNA-bd_dom_put_sf"/>
</dbReference>
<keyword evidence="1 4" id="KW-0238">DNA-binding</keyword>
<dbReference type="PRINTS" id="PR00040">
    <property type="entry name" value="HTHMERR"/>
</dbReference>
<keyword evidence="5" id="KW-1185">Reference proteome</keyword>
<dbReference type="PROSITE" id="PS00552">
    <property type="entry name" value="HTH_MERR_1"/>
    <property type="match status" value="1"/>
</dbReference>
<evidence type="ECO:0000313" key="4">
    <source>
        <dbReference type="EMBL" id="UGS27781.1"/>
    </source>
</evidence>
<dbReference type="RefSeq" id="WP_067244700.1">
    <property type="nucleotide sequence ID" value="NZ_CP082781.1"/>
</dbReference>
<feature type="region of interest" description="Disordered" evidence="2">
    <location>
        <begin position="326"/>
        <end position="350"/>
    </location>
</feature>
<accession>A0ABY3RXY2</accession>
<dbReference type="Proteomes" id="UP001199642">
    <property type="component" value="Chromosome"/>
</dbReference>
<name>A0ABY3RXY2_9MICO</name>
<dbReference type="Pfam" id="PF00376">
    <property type="entry name" value="MerR"/>
    <property type="match status" value="1"/>
</dbReference>
<gene>
    <name evidence="4" type="ORF">K8F61_06305</name>
</gene>
<dbReference type="Gene3D" id="1.25.10.10">
    <property type="entry name" value="Leucine-rich Repeat Variant"/>
    <property type="match status" value="2"/>
</dbReference>
<organism evidence="4 5">
    <name type="scientific">Microbacterium resistens</name>
    <dbReference type="NCBI Taxonomy" id="156977"/>
    <lineage>
        <taxon>Bacteria</taxon>
        <taxon>Bacillati</taxon>
        <taxon>Actinomycetota</taxon>
        <taxon>Actinomycetes</taxon>
        <taxon>Micrococcales</taxon>
        <taxon>Microbacteriaceae</taxon>
        <taxon>Microbacterium</taxon>
    </lineage>
</organism>
<proteinExistence type="predicted"/>
<dbReference type="SUPFAM" id="SSF46955">
    <property type="entry name" value="Putative DNA-binding domain"/>
    <property type="match status" value="1"/>
</dbReference>
<dbReference type="Pfam" id="PF13646">
    <property type="entry name" value="HEAT_2"/>
    <property type="match status" value="1"/>
</dbReference>
<evidence type="ECO:0000259" key="3">
    <source>
        <dbReference type="PROSITE" id="PS50937"/>
    </source>
</evidence>
<dbReference type="PROSITE" id="PS50937">
    <property type="entry name" value="HTH_MERR_2"/>
    <property type="match status" value="1"/>
</dbReference>
<dbReference type="InterPro" id="IPR011989">
    <property type="entry name" value="ARM-like"/>
</dbReference>
<dbReference type="Gene3D" id="1.10.1660.10">
    <property type="match status" value="1"/>
</dbReference>
<dbReference type="GO" id="GO:0003677">
    <property type="term" value="F:DNA binding"/>
    <property type="evidence" value="ECO:0007669"/>
    <property type="project" value="UniProtKB-KW"/>
</dbReference>
<dbReference type="SMART" id="SM00422">
    <property type="entry name" value="HTH_MERR"/>
    <property type="match status" value="1"/>
</dbReference>
<sequence>MLIGEVAERSGVSARMLRHYDRIGLVSPAQRTAGGYRRYAEEDLARLFHVEGLRSLGLGLAEVAALLDDPSYRPAELVDRLIARTRERLARETSLLHDLTRVRASAPDGWADVLRTVALLRGLDAESPSARQRLALGLEGDEREAAAVVDAALAEADPNAAGALDWALAQIGDGVVPDLVDALGSGEPDRRRRAVEALQKLGTSRAQEALAAADPHPDPFVRARALLARGRRGDVDAITGLVALVVEGRDDVEAADALTALALREEPIPVVAALRDALDGADEAARARLVAALAEIPGPEADALLRERTEDPDRRVALTAAALLRRRSEAPTGREGAAGISRGGRPSPSR</sequence>
<dbReference type="SUPFAM" id="SSF48371">
    <property type="entry name" value="ARM repeat"/>
    <property type="match status" value="1"/>
</dbReference>